<feature type="transmembrane region" description="Helical" evidence="10">
    <location>
        <begin position="271"/>
        <end position="292"/>
    </location>
</feature>
<evidence type="ECO:0000256" key="7">
    <source>
        <dbReference type="ARBA" id="ARBA00023065"/>
    </source>
</evidence>
<feature type="transmembrane region" description="Helical" evidence="10">
    <location>
        <begin position="394"/>
        <end position="414"/>
    </location>
</feature>
<dbReference type="EMBL" id="JANUGX010000001">
    <property type="protein sequence ID" value="MCS0587799.1"/>
    <property type="molecule type" value="Genomic_DNA"/>
</dbReference>
<comment type="function">
    <text evidence="10">Na(+)/H(+) antiporter that extrudes sodium in exchange for external protons.</text>
</comment>
<feature type="transmembrane region" description="Helical" evidence="10">
    <location>
        <begin position="312"/>
        <end position="337"/>
    </location>
</feature>
<dbReference type="Proteomes" id="UP001205560">
    <property type="component" value="Unassembled WGS sequence"/>
</dbReference>
<dbReference type="PANTHER" id="PTHR10110:SF86">
    <property type="entry name" value="SODIUM_HYDROGEN EXCHANGER 7"/>
    <property type="match status" value="1"/>
</dbReference>
<name>A0ABT2A0U6_9BURK</name>
<gene>
    <name evidence="12" type="ORF">NX782_01105</name>
</gene>
<dbReference type="PRINTS" id="PR01084">
    <property type="entry name" value="NAHEXCHNGR"/>
</dbReference>
<dbReference type="InterPro" id="IPR018422">
    <property type="entry name" value="Cation/H_exchanger_CPA1"/>
</dbReference>
<keyword evidence="10" id="KW-0050">Antiport</keyword>
<feature type="transmembrane region" description="Helical" evidence="10">
    <location>
        <begin position="358"/>
        <end position="382"/>
    </location>
</feature>
<comment type="similarity">
    <text evidence="10">Belongs to the monovalent cation:proton antiporter 1 (CPA1) transporter (TC 2.A.36) family.</text>
</comment>
<feature type="transmembrane region" description="Helical" evidence="10">
    <location>
        <begin position="31"/>
        <end position="49"/>
    </location>
</feature>
<proteinExistence type="inferred from homology"/>
<feature type="transmembrane region" description="Helical" evidence="10">
    <location>
        <begin position="55"/>
        <end position="72"/>
    </location>
</feature>
<protein>
    <submittedName>
        <fullName evidence="12">Na+/H+ antiporter</fullName>
    </submittedName>
</protein>
<evidence type="ECO:0000256" key="6">
    <source>
        <dbReference type="ARBA" id="ARBA00023053"/>
    </source>
</evidence>
<dbReference type="Gene3D" id="6.10.140.1330">
    <property type="match status" value="1"/>
</dbReference>
<dbReference type="NCBIfam" id="TIGR00831">
    <property type="entry name" value="a_cpa1"/>
    <property type="match status" value="1"/>
</dbReference>
<keyword evidence="2 10" id="KW-0813">Transport</keyword>
<evidence type="ECO:0000256" key="5">
    <source>
        <dbReference type="ARBA" id="ARBA00022989"/>
    </source>
</evidence>
<organism evidence="12 13">
    <name type="scientific">Massilia norwichensis</name>
    <dbReference type="NCBI Taxonomy" id="1442366"/>
    <lineage>
        <taxon>Bacteria</taxon>
        <taxon>Pseudomonadati</taxon>
        <taxon>Pseudomonadota</taxon>
        <taxon>Betaproteobacteria</taxon>
        <taxon>Burkholderiales</taxon>
        <taxon>Oxalobacteraceae</taxon>
        <taxon>Telluria group</taxon>
        <taxon>Massilia</taxon>
    </lineage>
</organism>
<comment type="caution">
    <text evidence="10">Lacks conserved residue(s) required for the propagation of feature annotation.</text>
</comment>
<sequence>MESVEVVLAMLLAVVASGWLGRMLPFGVPLPLIQIALGAVISGVFRHGVALEPDIFFLLFLPPLLFLDGWRIPKVGLFRDKGTIIELALGLVLFTVVGAGFLMHWLIPSLPLPVAFALAAIVAPTDPVAVSAITSRIPVPPRLMHIIEGESLLNDASGLVCFRFAVAAAMTGSFSIASASLTFLWVALAGIAAGVGVTWLISRTHAFLQRRFGEDDGMPILINLLTPFGAYLAAEHIGASGILAAVAAGITMSYVELGGTATPSTRIRRNVIWDTLQFALNGVMFVLLGEQLPDIAREALHPPEGGELFDPWWLAGNALALSLGLVLLRFVWVWVSLRLTILNQRRLGQQVFKPRMRLIFATSFAGVRGALTMAGVMTLPLALPDGSPFPGRQLAILLASAVIIVSLLLASVALPRLLRGLEVPAETDAEQEEDRARAAAVQAAVDAVERAGLEHAGGPDAELHANACGTVANLYRNRLRDIQQEGSGGPDVHAARRAERDYRLAALRAERDTILRLGRRREISDETARKLLREIDLVEARYREN</sequence>
<keyword evidence="5 10" id="KW-1133">Transmembrane helix</keyword>
<evidence type="ECO:0000256" key="3">
    <source>
        <dbReference type="ARBA" id="ARBA00022475"/>
    </source>
</evidence>
<keyword evidence="7 10" id="KW-0406">Ion transport</keyword>
<keyword evidence="4 10" id="KW-0812">Transmembrane</keyword>
<comment type="subcellular location">
    <subcellularLocation>
        <location evidence="10">Cell inner membrane</location>
        <topology evidence="10">Multi-pass membrane protein</topology>
    </subcellularLocation>
    <subcellularLocation>
        <location evidence="1">Cell membrane</location>
        <topology evidence="1">Multi-pass membrane protein</topology>
    </subcellularLocation>
</comment>
<evidence type="ECO:0000256" key="8">
    <source>
        <dbReference type="ARBA" id="ARBA00023136"/>
    </source>
</evidence>
<evidence type="ECO:0000313" key="12">
    <source>
        <dbReference type="EMBL" id="MCS0587799.1"/>
    </source>
</evidence>
<comment type="caution">
    <text evidence="12">The sequence shown here is derived from an EMBL/GenBank/DDBJ whole genome shotgun (WGS) entry which is preliminary data.</text>
</comment>
<evidence type="ECO:0000256" key="2">
    <source>
        <dbReference type="ARBA" id="ARBA00022448"/>
    </source>
</evidence>
<feature type="transmembrane region" description="Helical" evidence="10">
    <location>
        <begin position="6"/>
        <end position="24"/>
    </location>
</feature>
<dbReference type="InterPro" id="IPR004705">
    <property type="entry name" value="Cation/H_exchanger_CPA1_bac"/>
</dbReference>
<dbReference type="Pfam" id="PF00999">
    <property type="entry name" value="Na_H_Exchanger"/>
    <property type="match status" value="1"/>
</dbReference>
<keyword evidence="3" id="KW-1003">Cell membrane</keyword>
<keyword evidence="13" id="KW-1185">Reference proteome</keyword>
<accession>A0ABT2A0U6</accession>
<evidence type="ECO:0000259" key="11">
    <source>
        <dbReference type="Pfam" id="PF00999"/>
    </source>
</evidence>
<feature type="domain" description="Cation/H+ exchanger transmembrane" evidence="11">
    <location>
        <begin position="17"/>
        <end position="419"/>
    </location>
</feature>
<keyword evidence="9 10" id="KW-0739">Sodium transport</keyword>
<evidence type="ECO:0000256" key="10">
    <source>
        <dbReference type="RuleBase" id="RU366002"/>
    </source>
</evidence>
<dbReference type="PANTHER" id="PTHR10110">
    <property type="entry name" value="SODIUM/HYDROGEN EXCHANGER"/>
    <property type="match status" value="1"/>
</dbReference>
<feature type="transmembrane region" description="Helical" evidence="10">
    <location>
        <begin position="84"/>
        <end position="107"/>
    </location>
</feature>
<feature type="transmembrane region" description="Helical" evidence="10">
    <location>
        <begin position="113"/>
        <end position="135"/>
    </location>
</feature>
<keyword evidence="8 10" id="KW-0472">Membrane</keyword>
<reference evidence="12 13" key="1">
    <citation type="submission" date="2022-08" db="EMBL/GenBank/DDBJ databases">
        <title>Reclassification of Massilia species as members of the genera Telluria, Duganella, Pseudoduganella, Mokoshia gen. nov. and Zemynaea gen. nov. using orthogonal and non-orthogonal genome-based approaches.</title>
        <authorList>
            <person name="Bowman J.P."/>
        </authorList>
    </citation>
    <scope>NUCLEOTIDE SEQUENCE [LARGE SCALE GENOMIC DNA]</scope>
    <source>
        <strain evidence="12 13">LMG 28164</strain>
    </source>
</reference>
<keyword evidence="6 10" id="KW-0915">Sodium</keyword>
<dbReference type="InterPro" id="IPR006153">
    <property type="entry name" value="Cation/H_exchanger_TM"/>
</dbReference>
<dbReference type="InterPro" id="IPR004709">
    <property type="entry name" value="NaH_exchanger"/>
</dbReference>
<evidence type="ECO:0000313" key="13">
    <source>
        <dbReference type="Proteomes" id="UP001205560"/>
    </source>
</evidence>
<evidence type="ECO:0000256" key="4">
    <source>
        <dbReference type="ARBA" id="ARBA00022692"/>
    </source>
</evidence>
<evidence type="ECO:0000256" key="1">
    <source>
        <dbReference type="ARBA" id="ARBA00004651"/>
    </source>
</evidence>
<feature type="transmembrane region" description="Helical" evidence="10">
    <location>
        <begin position="183"/>
        <end position="201"/>
    </location>
</feature>
<evidence type="ECO:0000256" key="9">
    <source>
        <dbReference type="ARBA" id="ARBA00023201"/>
    </source>
</evidence>
<dbReference type="RefSeq" id="WP_258843632.1">
    <property type="nucleotide sequence ID" value="NZ_JANUGX010000001.1"/>
</dbReference>
<keyword evidence="10" id="KW-0997">Cell inner membrane</keyword>